<keyword evidence="1 2" id="KW-0238">DNA-binding</keyword>
<geneLocation type="plasmid" evidence="5">
    <name>p_cnu_g2</name>
</geneLocation>
<keyword evidence="4" id="KW-0614">Plasmid</keyword>
<dbReference type="PIRSF" id="PIRSF002070">
    <property type="entry name" value="SSB"/>
    <property type="match status" value="1"/>
</dbReference>
<evidence type="ECO:0000313" key="4">
    <source>
        <dbReference type="EMBL" id="QIM47439.1"/>
    </source>
</evidence>
<proteinExistence type="inferred from homology"/>
<dbReference type="NCBIfam" id="TIGR00621">
    <property type="entry name" value="ssb"/>
    <property type="match status" value="1"/>
</dbReference>
<sequence length="147" mass="16877">MNNVNLIGRTTRDVELRYTPNNTPVASVNIAVNRRFKNKETGERQTDFFPLVIWGKSAENFAKWIKKGYLISVEGELRSRNYENNQGQHVYVVEVLVSHFDNLTPRSQQNEENQVVDQQNTSTFDSFAELSSLDDTLADFATDDLPF</sequence>
<comment type="caution">
    <text evidence="2">Lacks conserved residue(s) required for the propagation of feature annotation.</text>
</comment>
<dbReference type="HAMAP" id="MF_00984">
    <property type="entry name" value="SSB"/>
    <property type="match status" value="1"/>
</dbReference>
<evidence type="ECO:0000256" key="1">
    <source>
        <dbReference type="ARBA" id="ARBA00023125"/>
    </source>
</evidence>
<dbReference type="CDD" id="cd04496">
    <property type="entry name" value="SSB_OBF"/>
    <property type="match status" value="1"/>
</dbReference>
<dbReference type="PANTHER" id="PTHR10302">
    <property type="entry name" value="SINGLE-STRANDED DNA-BINDING PROTEIN"/>
    <property type="match status" value="1"/>
</dbReference>
<dbReference type="GO" id="GO:0009295">
    <property type="term" value="C:nucleoid"/>
    <property type="evidence" value="ECO:0007669"/>
    <property type="project" value="TreeGrafter"/>
</dbReference>
<evidence type="ECO:0000256" key="2">
    <source>
        <dbReference type="HAMAP-Rule" id="MF_00984"/>
    </source>
</evidence>
<dbReference type="SUPFAM" id="SSF50249">
    <property type="entry name" value="Nucleic acid-binding proteins"/>
    <property type="match status" value="1"/>
</dbReference>
<name>A0A6G8I2W9_9STRE</name>
<dbReference type="AlphaFoldDB" id="A0A6G8I2W9"/>
<accession>A0A6G8I2W9</accession>
<dbReference type="InterPro" id="IPR012340">
    <property type="entry name" value="NA-bd_OB-fold"/>
</dbReference>
<dbReference type="PROSITE" id="PS50935">
    <property type="entry name" value="SSB"/>
    <property type="match status" value="1"/>
</dbReference>
<reference evidence="4 5" key="1">
    <citation type="submission" date="2019-12" db="EMBL/GenBank/DDBJ databases">
        <title>Complete genome sequence of Streptococcus sp. CNU G2 isolated frome Bos taurus coreanae.</title>
        <authorList>
            <person name="Park S.Y."/>
            <person name="Kim J.H."/>
            <person name="Seo S.W."/>
        </authorList>
    </citation>
    <scope>NUCLEOTIDE SEQUENCE [LARGE SCALE GENOMIC DNA]</scope>
    <source>
        <strain evidence="4 5">CNU G2</strain>
        <plasmid evidence="5">p_cnu_g2</plasmid>
    </source>
</reference>
<dbReference type="InterPro" id="IPR000424">
    <property type="entry name" value="Primosome_PriB/ssb"/>
</dbReference>
<dbReference type="RefSeq" id="WP_157328675.1">
    <property type="nucleotide sequence ID" value="NZ_CP046920.1"/>
</dbReference>
<comment type="subunit">
    <text evidence="2">Homotetramer.</text>
</comment>
<dbReference type="Proteomes" id="UP000503166">
    <property type="component" value="Plasmid p_CNU_G2"/>
</dbReference>
<protein>
    <recommendedName>
        <fullName evidence="2 3">Single-stranded DNA-binding protein</fullName>
        <shortName evidence="2">SSB</shortName>
    </recommendedName>
</protein>
<evidence type="ECO:0000256" key="3">
    <source>
        <dbReference type="PIRNR" id="PIRNR002070"/>
    </source>
</evidence>
<dbReference type="KEGG" id="srum:GPZ88_10210"/>
<dbReference type="Pfam" id="PF00436">
    <property type="entry name" value="SSB"/>
    <property type="match status" value="1"/>
</dbReference>
<dbReference type="InterPro" id="IPR011344">
    <property type="entry name" value="ssDNA-bd"/>
</dbReference>
<gene>
    <name evidence="4" type="primary">ssb</name>
    <name evidence="4" type="ORF">GPZ88_10210</name>
</gene>
<dbReference type="GO" id="GO:0006260">
    <property type="term" value="P:DNA replication"/>
    <property type="evidence" value="ECO:0007669"/>
    <property type="project" value="InterPro"/>
</dbReference>
<dbReference type="Gene3D" id="2.40.50.140">
    <property type="entry name" value="Nucleic acid-binding proteins"/>
    <property type="match status" value="1"/>
</dbReference>
<dbReference type="EMBL" id="CP046920">
    <property type="protein sequence ID" value="QIM47439.1"/>
    <property type="molecule type" value="Genomic_DNA"/>
</dbReference>
<evidence type="ECO:0000313" key="5">
    <source>
        <dbReference type="Proteomes" id="UP000503166"/>
    </source>
</evidence>
<organism evidence="4 5">
    <name type="scientific">Streptococcus ruminicola</name>
    <dbReference type="NCBI Taxonomy" id="2686210"/>
    <lineage>
        <taxon>Bacteria</taxon>
        <taxon>Bacillati</taxon>
        <taxon>Bacillota</taxon>
        <taxon>Bacilli</taxon>
        <taxon>Lactobacillales</taxon>
        <taxon>Streptococcaceae</taxon>
        <taxon>Streptococcus</taxon>
    </lineage>
</organism>
<dbReference type="GO" id="GO:0003697">
    <property type="term" value="F:single-stranded DNA binding"/>
    <property type="evidence" value="ECO:0007669"/>
    <property type="project" value="UniProtKB-UniRule"/>
</dbReference>
<dbReference type="PANTHER" id="PTHR10302:SF27">
    <property type="entry name" value="SINGLE-STRANDED DNA-BINDING PROTEIN"/>
    <property type="match status" value="1"/>
</dbReference>